<evidence type="ECO:0000256" key="1">
    <source>
        <dbReference type="SAM" id="MobiDB-lite"/>
    </source>
</evidence>
<protein>
    <recommendedName>
        <fullName evidence="4">Transposase</fullName>
    </recommendedName>
</protein>
<sequence>MMMKVHGARSRSREKHNKKAAWTRSVQTSPGGVIADFDTVISKLVSAVIGGASLCVEAPLPRHGLSCHRFVRVARKIFALHNLQSKRCVAAEVAKLAHRPASI</sequence>
<dbReference type="Proteomes" id="UP001203512">
    <property type="component" value="Unassembled WGS sequence"/>
</dbReference>
<evidence type="ECO:0008006" key="4">
    <source>
        <dbReference type="Google" id="ProtNLM"/>
    </source>
</evidence>
<organism evidence="2 3">
    <name type="scientific">Sphingobium agri</name>
    <dbReference type="NCBI Taxonomy" id="2933566"/>
    <lineage>
        <taxon>Bacteria</taxon>
        <taxon>Pseudomonadati</taxon>
        <taxon>Pseudomonadota</taxon>
        <taxon>Alphaproteobacteria</taxon>
        <taxon>Sphingomonadales</taxon>
        <taxon>Sphingomonadaceae</taxon>
        <taxon>Sphingobium</taxon>
    </lineage>
</organism>
<evidence type="ECO:0000313" key="3">
    <source>
        <dbReference type="Proteomes" id="UP001203512"/>
    </source>
</evidence>
<name>A0ABT0DYR7_9SPHN</name>
<proteinExistence type="predicted"/>
<gene>
    <name evidence="2" type="ORF">MU848_11650</name>
</gene>
<keyword evidence="3" id="KW-1185">Reference proteome</keyword>
<accession>A0ABT0DYR7</accession>
<dbReference type="RefSeq" id="WP_247232182.1">
    <property type="nucleotide sequence ID" value="NZ_JALKHS010000008.1"/>
</dbReference>
<reference evidence="2 3" key="1">
    <citation type="submission" date="2022-04" db="EMBL/GenBank/DDBJ databases">
        <authorList>
            <person name="Huq M.A."/>
        </authorList>
    </citation>
    <scope>NUCLEOTIDE SEQUENCE [LARGE SCALE GENOMIC DNA]</scope>
    <source>
        <strain evidence="2 3">MAH-33</strain>
    </source>
</reference>
<feature type="region of interest" description="Disordered" evidence="1">
    <location>
        <begin position="1"/>
        <end position="24"/>
    </location>
</feature>
<dbReference type="EMBL" id="JALKHS010000008">
    <property type="protein sequence ID" value="MCK0532235.1"/>
    <property type="molecule type" value="Genomic_DNA"/>
</dbReference>
<comment type="caution">
    <text evidence="2">The sequence shown here is derived from an EMBL/GenBank/DDBJ whole genome shotgun (WGS) entry which is preliminary data.</text>
</comment>
<feature type="compositionally biased region" description="Basic residues" evidence="1">
    <location>
        <begin position="1"/>
        <end position="21"/>
    </location>
</feature>
<evidence type="ECO:0000313" key="2">
    <source>
        <dbReference type="EMBL" id="MCK0532235.1"/>
    </source>
</evidence>